<reference evidence="1 2" key="1">
    <citation type="submission" date="2013-06" db="EMBL/GenBank/DDBJ databases">
        <title>Complete genome sequence of Paenibacillus mucilaginosus K02.</title>
        <authorList>
            <person name="Xiao B."/>
            <person name="Sun L."/>
            <person name="Xiao L."/>
            <person name="Lian B."/>
        </authorList>
    </citation>
    <scope>NUCLEOTIDE SEQUENCE [LARGE SCALE GENOMIC DNA]</scope>
    <source>
        <strain evidence="1 2">K02</strain>
    </source>
</reference>
<dbReference type="EMBL" id="CP003422">
    <property type="protein sequence ID" value="AGN70652.1"/>
    <property type="molecule type" value="Genomic_DNA"/>
</dbReference>
<proteinExistence type="predicted"/>
<gene>
    <name evidence="1" type="ORF">B2K_39140</name>
</gene>
<evidence type="ECO:0000313" key="1">
    <source>
        <dbReference type="EMBL" id="AGN70652.1"/>
    </source>
</evidence>
<evidence type="ECO:0000313" key="2">
    <source>
        <dbReference type="Proteomes" id="UP000007392"/>
    </source>
</evidence>
<dbReference type="KEGG" id="pmw:B2K_39140"/>
<organism evidence="1 2">
    <name type="scientific">Paenibacillus mucilaginosus K02</name>
    <dbReference type="NCBI Taxonomy" id="997761"/>
    <lineage>
        <taxon>Bacteria</taxon>
        <taxon>Bacillati</taxon>
        <taxon>Bacillota</taxon>
        <taxon>Bacilli</taxon>
        <taxon>Bacillales</taxon>
        <taxon>Paenibacillaceae</taxon>
        <taxon>Paenibacillus</taxon>
    </lineage>
</organism>
<dbReference type="HOGENOM" id="CLU_3383002_0_0_9"/>
<name>R9UPA8_9BACL</name>
<dbReference type="Proteomes" id="UP000007392">
    <property type="component" value="Chromosome"/>
</dbReference>
<protein>
    <submittedName>
        <fullName evidence="1">Uncharacterized protein</fullName>
    </submittedName>
</protein>
<dbReference type="AlphaFoldDB" id="R9UPA8"/>
<sequence length="33" mass="3977">MWKRIPPNEAPFSRLEVSRLPMREQLRPARCPN</sequence>
<accession>R9UPA8</accession>